<dbReference type="GO" id="GO:0008700">
    <property type="term" value="F:(R,S)-4-hydroxy-2-oxoglutarate aldolase activity"/>
    <property type="evidence" value="ECO:0007669"/>
    <property type="project" value="UniProtKB-EC"/>
</dbReference>
<evidence type="ECO:0000256" key="3">
    <source>
        <dbReference type="ARBA" id="ARBA00006906"/>
    </source>
</evidence>
<evidence type="ECO:0000256" key="5">
    <source>
        <dbReference type="ARBA" id="ARBA00013063"/>
    </source>
</evidence>
<dbReference type="CDD" id="cd00452">
    <property type="entry name" value="KDPG_aldolase"/>
    <property type="match status" value="1"/>
</dbReference>
<dbReference type="RefSeq" id="WP_212494968.1">
    <property type="nucleotide sequence ID" value="NZ_JAFCJH010000059.1"/>
</dbReference>
<organism evidence="8 9">
    <name type="scientific">Bradyrhizobium jicamae</name>
    <dbReference type="NCBI Taxonomy" id="280332"/>
    <lineage>
        <taxon>Bacteria</taxon>
        <taxon>Pseudomonadati</taxon>
        <taxon>Pseudomonadota</taxon>
        <taxon>Alphaproteobacteria</taxon>
        <taxon>Hyphomicrobiales</taxon>
        <taxon>Nitrobacteraceae</taxon>
        <taxon>Bradyrhizobium</taxon>
    </lineage>
</organism>
<comment type="caution">
    <text evidence="8">The sequence shown here is derived from an EMBL/GenBank/DDBJ whole genome shotgun (WGS) entry which is preliminary data.</text>
</comment>
<evidence type="ECO:0000313" key="9">
    <source>
        <dbReference type="Proteomes" id="UP001315278"/>
    </source>
</evidence>
<reference evidence="9" key="1">
    <citation type="journal article" date="2021" name="ISME J.">
        <title>Evolutionary origin and ecological implication of a unique nif island in free-living Bradyrhizobium lineages.</title>
        <authorList>
            <person name="Tao J."/>
        </authorList>
    </citation>
    <scope>NUCLEOTIDE SEQUENCE [LARGE SCALE GENOMIC DNA]</scope>
    <source>
        <strain evidence="9">SZCCT0434</strain>
    </source>
</reference>
<dbReference type="GO" id="GO:0008675">
    <property type="term" value="F:2-dehydro-3-deoxy-phosphogluconate aldolase activity"/>
    <property type="evidence" value="ECO:0007669"/>
    <property type="project" value="UniProtKB-EC"/>
</dbReference>
<protein>
    <recommendedName>
        <fullName evidence="5">2-dehydro-3-deoxy-phosphogluconate aldolase</fullName>
        <ecNumber evidence="5">4.1.2.14</ecNumber>
    </recommendedName>
</protein>
<comment type="pathway">
    <text evidence="2">Carbohydrate acid metabolism; 2-dehydro-3-deoxy-D-gluconate degradation; D-glyceraldehyde 3-phosphate and pyruvate from 2-dehydro-3-deoxy-D-gluconate: step 2/2.</text>
</comment>
<keyword evidence="9" id="KW-1185">Reference proteome</keyword>
<dbReference type="PANTHER" id="PTHR30246">
    <property type="entry name" value="2-KETO-3-DEOXY-6-PHOSPHOGLUCONATE ALDOLASE"/>
    <property type="match status" value="1"/>
</dbReference>
<evidence type="ECO:0000256" key="7">
    <source>
        <dbReference type="ARBA" id="ARBA00023277"/>
    </source>
</evidence>
<dbReference type="EMBL" id="JAFCJH010000059">
    <property type="protein sequence ID" value="MBR0800657.1"/>
    <property type="molecule type" value="Genomic_DNA"/>
</dbReference>
<keyword evidence="6 8" id="KW-0456">Lyase</keyword>
<accession>A0ABS5FV27</accession>
<dbReference type="EC" id="4.1.2.14" evidence="5"/>
<sequence>MTAQQGLLDILLKTSVVPVISIDSISNAVPLARALAAGGLSVIEITLRTAASLDAIRAIASEVESVVVGAGTIIQPAQLEAATRAGARFAVSPGYSNRLLDAAEASEIPLLPGVASASEALNLIERGYRLAKFFPAESAGGVDFLSSLASPLPQLRFCPTGGITRQIAPRYLELTNVLCVGGSWMAPKNLVSARDWQSITVQSRAAAALLAARQSQIGMNSKITPLT</sequence>
<name>A0ABS5FV27_9BRAD</name>
<evidence type="ECO:0000313" key="8">
    <source>
        <dbReference type="EMBL" id="MBR0800657.1"/>
    </source>
</evidence>
<dbReference type="NCBIfam" id="NF004325">
    <property type="entry name" value="PRK05718.1"/>
    <property type="match status" value="1"/>
</dbReference>
<keyword evidence="7" id="KW-0119">Carbohydrate metabolism</keyword>
<proteinExistence type="inferred from homology"/>
<comment type="subunit">
    <text evidence="4">Homotrimer.</text>
</comment>
<dbReference type="Proteomes" id="UP001315278">
    <property type="component" value="Unassembled WGS sequence"/>
</dbReference>
<dbReference type="PANTHER" id="PTHR30246:SF1">
    <property type="entry name" value="2-DEHYDRO-3-DEOXY-6-PHOSPHOGALACTONATE ALDOLASE-RELATED"/>
    <property type="match status" value="1"/>
</dbReference>
<dbReference type="SUPFAM" id="SSF51569">
    <property type="entry name" value="Aldolase"/>
    <property type="match status" value="1"/>
</dbReference>
<comment type="catalytic activity">
    <reaction evidence="1">
        <text>2-dehydro-3-deoxy-6-phospho-D-gluconate = D-glyceraldehyde 3-phosphate + pyruvate</text>
        <dbReference type="Rhea" id="RHEA:17089"/>
        <dbReference type="ChEBI" id="CHEBI:15361"/>
        <dbReference type="ChEBI" id="CHEBI:57569"/>
        <dbReference type="ChEBI" id="CHEBI:59776"/>
        <dbReference type="EC" id="4.1.2.14"/>
    </reaction>
</comment>
<dbReference type="InterPro" id="IPR031337">
    <property type="entry name" value="KDPG/KHG_AS_1"/>
</dbReference>
<dbReference type="InterPro" id="IPR000887">
    <property type="entry name" value="Aldlse_KDPG_KHG"/>
</dbReference>
<evidence type="ECO:0000256" key="1">
    <source>
        <dbReference type="ARBA" id="ARBA00000654"/>
    </source>
</evidence>
<dbReference type="Gene3D" id="3.20.20.70">
    <property type="entry name" value="Aldolase class I"/>
    <property type="match status" value="1"/>
</dbReference>
<dbReference type="PROSITE" id="PS00159">
    <property type="entry name" value="ALDOLASE_KDPG_KHG_1"/>
    <property type="match status" value="1"/>
</dbReference>
<evidence type="ECO:0000256" key="4">
    <source>
        <dbReference type="ARBA" id="ARBA00011233"/>
    </source>
</evidence>
<dbReference type="Pfam" id="PF01081">
    <property type="entry name" value="Aldolase"/>
    <property type="match status" value="1"/>
</dbReference>
<evidence type="ECO:0000256" key="2">
    <source>
        <dbReference type="ARBA" id="ARBA00004736"/>
    </source>
</evidence>
<evidence type="ECO:0000256" key="6">
    <source>
        <dbReference type="ARBA" id="ARBA00023239"/>
    </source>
</evidence>
<dbReference type="InterPro" id="IPR013785">
    <property type="entry name" value="Aldolase_TIM"/>
</dbReference>
<comment type="similarity">
    <text evidence="3">Belongs to the KHG/KDPG aldolase family.</text>
</comment>
<dbReference type="NCBIfam" id="TIGR01182">
    <property type="entry name" value="eda"/>
    <property type="match status" value="1"/>
</dbReference>
<gene>
    <name evidence="8" type="primary">eda</name>
    <name evidence="8" type="ORF">JQ615_35380</name>
</gene>